<keyword evidence="2" id="KW-1185">Reference proteome</keyword>
<comment type="caution">
    <text evidence="1">The sequence shown here is derived from an EMBL/GenBank/DDBJ whole genome shotgun (WGS) entry which is preliminary data.</text>
</comment>
<accession>A0A0L6UN53</accession>
<sequence length="450" mass="50839">MCTHFLSRSKGAPFYLTRQCVHVAFIFVLVTHANMKTLHNSASTGSITHENPNQGSLTKLTQLSKMIKSRSLPNLCKCFNQGYKSTLSFSSLEDEPLALLLSPKPVFKSAKSTVLSFYLCIRFCVLLYLDHTLVIPIPFPFSSLIFVHFTRTSTGTAHFLFSLSLLGVLLSSCSQLHTAGILSPKCTAICFWQQGRLTTLSKTVSTASQHALHHPTYFFSAWLFLKHCDCIIAKAFFYVANTQQGLAQYMTNSRETTCIQVTGKHPWLQPNNITTNVTQIWKRKKTTTLIVIGHVVPLRMSHYDWGCQMHLVQPINMLLTVLIPDHDLNITNNRDPLTMVSSSQGMFLCYRRKTCNAGQYTLAAHVKANQMCNCLPPLPPPRKQLLTNHRIPHQNHLKDNCHREADLLTQPRDKDGTSAIFGKDDVLSTATRMHVQSQRRCRWELHSSPN</sequence>
<name>A0A0L6UN53_9BASI</name>
<evidence type="ECO:0000313" key="2">
    <source>
        <dbReference type="Proteomes" id="UP000037035"/>
    </source>
</evidence>
<dbReference type="Proteomes" id="UP000037035">
    <property type="component" value="Unassembled WGS sequence"/>
</dbReference>
<dbReference type="VEuPathDB" id="FungiDB:VP01_467g1"/>
<dbReference type="AlphaFoldDB" id="A0A0L6UN53"/>
<dbReference type="EMBL" id="LAVV01009812">
    <property type="protein sequence ID" value="KNZ49946.1"/>
    <property type="molecule type" value="Genomic_DNA"/>
</dbReference>
<gene>
    <name evidence="1" type="ORF">VP01_467g1</name>
</gene>
<organism evidence="1 2">
    <name type="scientific">Puccinia sorghi</name>
    <dbReference type="NCBI Taxonomy" id="27349"/>
    <lineage>
        <taxon>Eukaryota</taxon>
        <taxon>Fungi</taxon>
        <taxon>Dikarya</taxon>
        <taxon>Basidiomycota</taxon>
        <taxon>Pucciniomycotina</taxon>
        <taxon>Pucciniomycetes</taxon>
        <taxon>Pucciniales</taxon>
        <taxon>Pucciniaceae</taxon>
        <taxon>Puccinia</taxon>
    </lineage>
</organism>
<reference evidence="1 2" key="1">
    <citation type="submission" date="2015-08" db="EMBL/GenBank/DDBJ databases">
        <title>Next Generation Sequencing and Analysis of the Genome of Puccinia sorghi L Schw, the Causal Agent of Maize Common Rust.</title>
        <authorList>
            <person name="Rochi L."/>
            <person name="Burguener G."/>
            <person name="Darino M."/>
            <person name="Turjanski A."/>
            <person name="Kreff E."/>
            <person name="Dieguez M.J."/>
            <person name="Sacco F."/>
        </authorList>
    </citation>
    <scope>NUCLEOTIDE SEQUENCE [LARGE SCALE GENOMIC DNA]</scope>
    <source>
        <strain evidence="1 2">RO10H11247</strain>
    </source>
</reference>
<protein>
    <submittedName>
        <fullName evidence="1">Uncharacterized protein</fullName>
    </submittedName>
</protein>
<proteinExistence type="predicted"/>
<evidence type="ECO:0000313" key="1">
    <source>
        <dbReference type="EMBL" id="KNZ49946.1"/>
    </source>
</evidence>